<dbReference type="CDD" id="cd00093">
    <property type="entry name" value="HTH_XRE"/>
    <property type="match status" value="1"/>
</dbReference>
<dbReference type="InterPro" id="IPR043917">
    <property type="entry name" value="DUF5753"/>
</dbReference>
<evidence type="ECO:0000259" key="1">
    <source>
        <dbReference type="PROSITE" id="PS50943"/>
    </source>
</evidence>
<protein>
    <submittedName>
        <fullName evidence="2">Helix-turn-helix domain-containing protein</fullName>
    </submittedName>
</protein>
<name>A0ABV8F9X9_9ACTN</name>
<evidence type="ECO:0000313" key="2">
    <source>
        <dbReference type="EMBL" id="MFC3985426.1"/>
    </source>
</evidence>
<gene>
    <name evidence="2" type="ORF">ACFOYY_35220</name>
</gene>
<accession>A0ABV8F9X9</accession>
<sequence length="274" mass="30678">MSPTVRHRRLSRELQQLREQAGLSPDEAARQLNWSRSKMSRVENARLLLNTGDIANACDLYGADSATKANLIQLGKDARRRGWWMSYKDVFNGNYVALEAEATTIRTWEPLLIPGLLQSDGYARSIIKAARPQLSEDEVNRRVDARMTRKVRLLGEQAPVFHAIVDEYALVHPVGPAGVMTRQLDELCQIAKWQHAIIQVLPMRTNEHVGMEGAFSVLSFEEEDPDVGYVGCPGGEIYIEAADQVRDLKVIFERLAELALPPQESAAFIAAVKE</sequence>
<evidence type="ECO:0000313" key="3">
    <source>
        <dbReference type="Proteomes" id="UP001595698"/>
    </source>
</evidence>
<dbReference type="Pfam" id="PF19054">
    <property type="entry name" value="DUF5753"/>
    <property type="match status" value="1"/>
</dbReference>
<dbReference type="InterPro" id="IPR001387">
    <property type="entry name" value="Cro/C1-type_HTH"/>
</dbReference>
<proteinExistence type="predicted"/>
<dbReference type="Proteomes" id="UP001595698">
    <property type="component" value="Unassembled WGS sequence"/>
</dbReference>
<dbReference type="Gene3D" id="1.10.260.40">
    <property type="entry name" value="lambda repressor-like DNA-binding domains"/>
    <property type="match status" value="1"/>
</dbReference>
<reference evidence="3" key="1">
    <citation type="journal article" date="2019" name="Int. J. Syst. Evol. Microbiol.">
        <title>The Global Catalogue of Microorganisms (GCM) 10K type strain sequencing project: providing services to taxonomists for standard genome sequencing and annotation.</title>
        <authorList>
            <consortium name="The Broad Institute Genomics Platform"/>
            <consortium name="The Broad Institute Genome Sequencing Center for Infectious Disease"/>
            <person name="Wu L."/>
            <person name="Ma J."/>
        </authorList>
    </citation>
    <scope>NUCLEOTIDE SEQUENCE [LARGE SCALE GENOMIC DNA]</scope>
    <source>
        <strain evidence="3">TBRC 7912</strain>
    </source>
</reference>
<keyword evidence="3" id="KW-1185">Reference proteome</keyword>
<feature type="domain" description="HTH cro/C1-type" evidence="1">
    <location>
        <begin position="14"/>
        <end position="68"/>
    </location>
</feature>
<organism evidence="2 3">
    <name type="scientific">Streptosporangium jomthongense</name>
    <dbReference type="NCBI Taxonomy" id="1193683"/>
    <lineage>
        <taxon>Bacteria</taxon>
        <taxon>Bacillati</taxon>
        <taxon>Actinomycetota</taxon>
        <taxon>Actinomycetes</taxon>
        <taxon>Streptosporangiales</taxon>
        <taxon>Streptosporangiaceae</taxon>
        <taxon>Streptosporangium</taxon>
    </lineage>
</organism>
<dbReference type="PROSITE" id="PS50943">
    <property type="entry name" value="HTH_CROC1"/>
    <property type="match status" value="1"/>
</dbReference>
<dbReference type="EMBL" id="JBHSBC010000046">
    <property type="protein sequence ID" value="MFC3985426.1"/>
    <property type="molecule type" value="Genomic_DNA"/>
</dbReference>
<dbReference type="SUPFAM" id="SSF47413">
    <property type="entry name" value="lambda repressor-like DNA-binding domains"/>
    <property type="match status" value="1"/>
</dbReference>
<dbReference type="SMART" id="SM00530">
    <property type="entry name" value="HTH_XRE"/>
    <property type="match status" value="1"/>
</dbReference>
<dbReference type="RefSeq" id="WP_386195505.1">
    <property type="nucleotide sequence ID" value="NZ_JBHSBC010000046.1"/>
</dbReference>
<dbReference type="Pfam" id="PF13560">
    <property type="entry name" value="HTH_31"/>
    <property type="match status" value="1"/>
</dbReference>
<dbReference type="InterPro" id="IPR010982">
    <property type="entry name" value="Lambda_DNA-bd_dom_sf"/>
</dbReference>
<comment type="caution">
    <text evidence="2">The sequence shown here is derived from an EMBL/GenBank/DDBJ whole genome shotgun (WGS) entry which is preliminary data.</text>
</comment>